<dbReference type="AlphaFoldDB" id="A0A5R9F8K7"/>
<name>A0A5R9F8K7_9BACL</name>
<protein>
    <submittedName>
        <fullName evidence="1">Uncharacterized protein</fullName>
    </submittedName>
</protein>
<dbReference type="RefSeq" id="WP_138127053.1">
    <property type="nucleotide sequence ID" value="NZ_SWLG01000008.1"/>
</dbReference>
<proteinExistence type="predicted"/>
<evidence type="ECO:0000313" key="1">
    <source>
        <dbReference type="EMBL" id="TLS36854.1"/>
    </source>
</evidence>
<accession>A0A5R9F8K7</accession>
<dbReference type="EMBL" id="SWLG01000008">
    <property type="protein sequence ID" value="TLS36854.1"/>
    <property type="molecule type" value="Genomic_DNA"/>
</dbReference>
<comment type="caution">
    <text evidence="1">The sequence shown here is derived from an EMBL/GenBank/DDBJ whole genome shotgun (WGS) entry which is preliminary data.</text>
</comment>
<evidence type="ECO:0000313" key="2">
    <source>
        <dbReference type="Proteomes" id="UP000308230"/>
    </source>
</evidence>
<organism evidence="1 2">
    <name type="scientific">Exobacillus caeni</name>
    <dbReference type="NCBI Taxonomy" id="2574798"/>
    <lineage>
        <taxon>Bacteria</taxon>
        <taxon>Bacillati</taxon>
        <taxon>Bacillota</taxon>
        <taxon>Bacilli</taxon>
        <taxon>Bacillales</taxon>
        <taxon>Guptibacillaceae</taxon>
        <taxon>Exobacillus</taxon>
    </lineage>
</organism>
<dbReference type="OrthoDB" id="2898422at2"/>
<keyword evidence="2" id="KW-1185">Reference proteome</keyword>
<sequence length="73" mass="8529">MDAKQRINDWISSEVDLRGITIQNYPSLPYGHRLVDKKGDYILVCIDTKRNIVIYTIKGMEGVFFPGEEEQYF</sequence>
<reference evidence="1 2" key="1">
    <citation type="submission" date="2019-04" db="EMBL/GenBank/DDBJ databases">
        <title>Bacillus caeni sp. nov., a bacterium isolated from mangrove sediment.</title>
        <authorList>
            <person name="Huang H."/>
            <person name="Mo K."/>
            <person name="Hu Y."/>
        </authorList>
    </citation>
    <scope>NUCLEOTIDE SEQUENCE [LARGE SCALE GENOMIC DNA]</scope>
    <source>
        <strain evidence="1 2">HB172195</strain>
    </source>
</reference>
<gene>
    <name evidence="1" type="ORF">FCL54_12930</name>
</gene>
<dbReference type="Proteomes" id="UP000308230">
    <property type="component" value="Unassembled WGS sequence"/>
</dbReference>